<dbReference type="KEGG" id="tse:THMIRHAS_09060"/>
<organism evidence="1 2">
    <name type="scientific">Thiosulfatimonas sediminis</name>
    <dbReference type="NCBI Taxonomy" id="2675054"/>
    <lineage>
        <taxon>Bacteria</taxon>
        <taxon>Pseudomonadati</taxon>
        <taxon>Pseudomonadota</taxon>
        <taxon>Gammaproteobacteria</taxon>
        <taxon>Thiotrichales</taxon>
        <taxon>Piscirickettsiaceae</taxon>
        <taxon>Thiosulfatimonas</taxon>
    </lineage>
</organism>
<accession>A0A6F8PTR7</accession>
<protein>
    <recommendedName>
        <fullName evidence="3">Flagellar protein FliT</fullName>
    </recommendedName>
</protein>
<proteinExistence type="predicted"/>
<name>A0A6F8PTR7_9GAMM</name>
<evidence type="ECO:0000313" key="1">
    <source>
        <dbReference type="EMBL" id="BBP45533.1"/>
    </source>
</evidence>
<dbReference type="Proteomes" id="UP000501726">
    <property type="component" value="Chromosome"/>
</dbReference>
<evidence type="ECO:0000313" key="2">
    <source>
        <dbReference type="Proteomes" id="UP000501726"/>
    </source>
</evidence>
<keyword evidence="2" id="KW-1185">Reference proteome</keyword>
<reference evidence="2" key="1">
    <citation type="submission" date="2019-11" db="EMBL/GenBank/DDBJ databases">
        <title>Isolation and characterization of two novel species in the genus Thiomicrorhabdus.</title>
        <authorList>
            <person name="Mochizuki J."/>
            <person name="Kojima H."/>
            <person name="Fukui M."/>
        </authorList>
    </citation>
    <scope>NUCLEOTIDE SEQUENCE [LARGE SCALE GENOMIC DNA]</scope>
    <source>
        <strain evidence="2">aks77</strain>
    </source>
</reference>
<dbReference type="AlphaFoldDB" id="A0A6F8PTR7"/>
<gene>
    <name evidence="1" type="ORF">THMIRHAS_09060</name>
</gene>
<evidence type="ECO:0008006" key="3">
    <source>
        <dbReference type="Google" id="ProtNLM"/>
    </source>
</evidence>
<sequence length="106" mass="12248">MSNKAVKTYMSSIAKDQLILLSHSKNMLLLAQQHKFAELEVLQKQWQPLLEKMLNRYGEQLNIVRAVLLEDAQQMERVLLASQAELGQHFLQSVKANKSVRKYVEP</sequence>
<dbReference type="EMBL" id="AP021889">
    <property type="protein sequence ID" value="BBP45533.1"/>
    <property type="molecule type" value="Genomic_DNA"/>
</dbReference>